<organism evidence="1 2">
    <name type="scientific">Phytophthora megakarya</name>
    <dbReference type="NCBI Taxonomy" id="4795"/>
    <lineage>
        <taxon>Eukaryota</taxon>
        <taxon>Sar</taxon>
        <taxon>Stramenopiles</taxon>
        <taxon>Oomycota</taxon>
        <taxon>Peronosporomycetes</taxon>
        <taxon>Peronosporales</taxon>
        <taxon>Peronosporaceae</taxon>
        <taxon>Phytophthora</taxon>
    </lineage>
</organism>
<gene>
    <name evidence="1" type="ORF">PHMEG_00014083</name>
</gene>
<keyword evidence="2" id="KW-1185">Reference proteome</keyword>
<evidence type="ECO:0000313" key="2">
    <source>
        <dbReference type="Proteomes" id="UP000198211"/>
    </source>
</evidence>
<protein>
    <submittedName>
        <fullName evidence="1">Uncharacterized protein</fullName>
    </submittedName>
</protein>
<name>A0A225W6D0_9STRA</name>
<dbReference type="Proteomes" id="UP000198211">
    <property type="component" value="Unassembled WGS sequence"/>
</dbReference>
<sequence>MEQRILNPDTDRELNVLLEGYDKLISDLRKRGLIKISEGKQYLKSFRRHGSALIDLYKNEQRILNPDTDRELNVPLEGYDKQISDLRKRGLMKISEAKQYLKSSGYSLLALVIEEQGHKGNQTGADKYWKHIYANPYDPHICPILALAVLLFSYPDRSAGGKQQLFAGSNNKTRFGDILRKTLKQLSESEQQQLGSPTGEIAAHSLRKGSSTYTLAQVNEPNPSLGRLKDRYIHYGEGVWSNGLWSPL</sequence>
<proteinExistence type="predicted"/>
<accession>A0A225W6D0</accession>
<comment type="caution">
    <text evidence="1">The sequence shown here is derived from an EMBL/GenBank/DDBJ whole genome shotgun (WGS) entry which is preliminary data.</text>
</comment>
<dbReference type="AlphaFoldDB" id="A0A225W6D0"/>
<reference evidence="2" key="1">
    <citation type="submission" date="2017-03" db="EMBL/GenBank/DDBJ databases">
        <title>Phytopthora megakarya and P. palmivora, two closely related causual agents of cacao black pod achieved similar genome size and gene model numbers by different mechanisms.</title>
        <authorList>
            <person name="Ali S."/>
            <person name="Shao J."/>
            <person name="Larry D.J."/>
            <person name="Kronmiller B."/>
            <person name="Shen D."/>
            <person name="Strem M.D."/>
            <person name="Melnick R.L."/>
            <person name="Guiltinan M.J."/>
            <person name="Tyler B.M."/>
            <person name="Meinhardt L.W."/>
            <person name="Bailey B.A."/>
        </authorList>
    </citation>
    <scope>NUCLEOTIDE SEQUENCE [LARGE SCALE GENOMIC DNA]</scope>
    <source>
        <strain evidence="2">zdho120</strain>
    </source>
</reference>
<dbReference type="EMBL" id="NBNE01001772">
    <property type="protein sequence ID" value="OWZ12709.1"/>
    <property type="molecule type" value="Genomic_DNA"/>
</dbReference>
<evidence type="ECO:0000313" key="1">
    <source>
        <dbReference type="EMBL" id="OWZ12709.1"/>
    </source>
</evidence>